<feature type="compositionally biased region" description="Basic and acidic residues" evidence="1">
    <location>
        <begin position="339"/>
        <end position="349"/>
    </location>
</feature>
<feature type="region of interest" description="Disordered" evidence="1">
    <location>
        <begin position="121"/>
        <end position="140"/>
    </location>
</feature>
<feature type="region of interest" description="Disordered" evidence="1">
    <location>
        <begin position="518"/>
        <end position="544"/>
    </location>
</feature>
<evidence type="ECO:0000313" key="2">
    <source>
        <dbReference type="EMBL" id="OCL14716.1"/>
    </source>
</evidence>
<dbReference type="InterPro" id="IPR040347">
    <property type="entry name" value="YBP1/2"/>
</dbReference>
<dbReference type="GO" id="GO:0005737">
    <property type="term" value="C:cytoplasm"/>
    <property type="evidence" value="ECO:0007669"/>
    <property type="project" value="TreeGrafter"/>
</dbReference>
<keyword evidence="3" id="KW-1185">Reference proteome</keyword>
<accession>A0A8E2FCN4</accession>
<dbReference type="EMBL" id="KV748544">
    <property type="protein sequence ID" value="OCL14716.1"/>
    <property type="molecule type" value="Genomic_DNA"/>
</dbReference>
<dbReference type="GO" id="GO:0034599">
    <property type="term" value="P:cellular response to oxidative stress"/>
    <property type="evidence" value="ECO:0007669"/>
    <property type="project" value="InterPro"/>
</dbReference>
<evidence type="ECO:0000313" key="3">
    <source>
        <dbReference type="Proteomes" id="UP000250140"/>
    </source>
</evidence>
<dbReference type="OrthoDB" id="5396786at2759"/>
<name>A0A8E2FCN4_9PEZI</name>
<dbReference type="PANTHER" id="PTHR28020:SF1">
    <property type="entry name" value="YAP1-BINDING PROTEIN 1-RELATED"/>
    <property type="match status" value="1"/>
</dbReference>
<dbReference type="Proteomes" id="UP000250140">
    <property type="component" value="Unassembled WGS sequence"/>
</dbReference>
<proteinExistence type="predicted"/>
<gene>
    <name evidence="2" type="ORF">AOQ84DRAFT_351375</name>
</gene>
<feature type="region of interest" description="Disordered" evidence="1">
    <location>
        <begin position="208"/>
        <end position="241"/>
    </location>
</feature>
<dbReference type="InterPro" id="IPR013877">
    <property type="entry name" value="YAP-bd/ALF4/Glomulin"/>
</dbReference>
<sequence>MGDEEQNPLLAALPPATDYITYLTIIEYNLTADNLPILHQVLQDTKLTVNIGWDLVHLLLPLLPDSQQCLQDIAVRGNPREVILKVTEALRLLEFEEPAASSEIEEEEALSKALRESVIEQPAREAGESSTSQATKTPAKPPLSYLQFEILLSMLATLHQRVKTKYPSRFLSTSLQAVLAGYSKAETHLDAFTLAAVQFAKTLSGTKRPHLPPRVNSGNMLKVSSELPEPDPEAQNEPVSENEITLNKRLLQSFITHILEDYMLSLTSAEDVPGLAWSSRLMEKLQPARIIPGKTTYADRFAGEEDLQARSSIVGQLVAIAQDLGVSSEDLYQTIVDSRTEEAGERSEENDPPASADDIPLSKTGSLFLFAAREISEALYESTPSDTKISIFPEHAVILHNFVGSDSPSSIGAEPESLLDAILCLGLLALEENQIGEPLDDEQFAKYLQATSLISANSPSPTLRYHAHYLTSTLLRSHPSDVVRLSFIRDTLEHCPYENLKASAVGWLKGETLEATMPSAVSKASHPTDATRSPSHSPPEEQPSIFATPVALSTVSPFLFPDLTHSVATPGGLPESWAQFRMELSFYLAALNFYYLLLTANFLHKILDVPGLHEGNDIGGSYLHPLRQAAGKFKEALTEGGELWEAEGEEGAKAGVMDLMILEDVLDRVTMGVKKLNGM</sequence>
<feature type="region of interest" description="Disordered" evidence="1">
    <location>
        <begin position="339"/>
        <end position="359"/>
    </location>
</feature>
<reference evidence="2 3" key="1">
    <citation type="journal article" date="2016" name="Nat. Commun.">
        <title>Ectomycorrhizal ecology is imprinted in the genome of the dominant symbiotic fungus Cenococcum geophilum.</title>
        <authorList>
            <consortium name="DOE Joint Genome Institute"/>
            <person name="Peter M."/>
            <person name="Kohler A."/>
            <person name="Ohm R.A."/>
            <person name="Kuo A."/>
            <person name="Krutzmann J."/>
            <person name="Morin E."/>
            <person name="Arend M."/>
            <person name="Barry K.W."/>
            <person name="Binder M."/>
            <person name="Choi C."/>
            <person name="Clum A."/>
            <person name="Copeland A."/>
            <person name="Grisel N."/>
            <person name="Haridas S."/>
            <person name="Kipfer T."/>
            <person name="LaButti K."/>
            <person name="Lindquist E."/>
            <person name="Lipzen A."/>
            <person name="Maire R."/>
            <person name="Meier B."/>
            <person name="Mihaltcheva S."/>
            <person name="Molinier V."/>
            <person name="Murat C."/>
            <person name="Poggeler S."/>
            <person name="Quandt C.A."/>
            <person name="Sperisen C."/>
            <person name="Tritt A."/>
            <person name="Tisserant E."/>
            <person name="Crous P.W."/>
            <person name="Henrissat B."/>
            <person name="Nehls U."/>
            <person name="Egli S."/>
            <person name="Spatafora J.W."/>
            <person name="Grigoriev I.V."/>
            <person name="Martin F.M."/>
        </authorList>
    </citation>
    <scope>NUCLEOTIDE SEQUENCE [LARGE SCALE GENOMIC DNA]</scope>
    <source>
        <strain evidence="2 3">CBS 207.34</strain>
    </source>
</reference>
<evidence type="ECO:0000256" key="1">
    <source>
        <dbReference type="SAM" id="MobiDB-lite"/>
    </source>
</evidence>
<dbReference type="PANTHER" id="PTHR28020">
    <property type="entry name" value="YAP1-BINDING PROTEIN 1-RELATED"/>
    <property type="match status" value="1"/>
</dbReference>
<protein>
    <submittedName>
        <fullName evidence="2">DUF1760-domain-containing protein</fullName>
    </submittedName>
</protein>
<dbReference type="Pfam" id="PF08568">
    <property type="entry name" value="Kinetochor_Ybp2"/>
    <property type="match status" value="1"/>
</dbReference>
<dbReference type="AlphaFoldDB" id="A0A8E2FCN4"/>
<organism evidence="2 3">
    <name type="scientific">Glonium stellatum</name>
    <dbReference type="NCBI Taxonomy" id="574774"/>
    <lineage>
        <taxon>Eukaryota</taxon>
        <taxon>Fungi</taxon>
        <taxon>Dikarya</taxon>
        <taxon>Ascomycota</taxon>
        <taxon>Pezizomycotina</taxon>
        <taxon>Dothideomycetes</taxon>
        <taxon>Pleosporomycetidae</taxon>
        <taxon>Gloniales</taxon>
        <taxon>Gloniaceae</taxon>
        <taxon>Glonium</taxon>
    </lineage>
</organism>